<dbReference type="AlphaFoldDB" id="A0AAV4C9M3"/>
<protein>
    <submittedName>
        <fullName evidence="1">Uncharacterized protein</fullName>
    </submittedName>
</protein>
<comment type="caution">
    <text evidence="1">The sequence shown here is derived from an EMBL/GenBank/DDBJ whole genome shotgun (WGS) entry which is preliminary data.</text>
</comment>
<name>A0AAV4C9M3_9GAST</name>
<dbReference type="Proteomes" id="UP000735302">
    <property type="component" value="Unassembled WGS sequence"/>
</dbReference>
<proteinExistence type="predicted"/>
<evidence type="ECO:0000313" key="1">
    <source>
        <dbReference type="EMBL" id="GFO28257.1"/>
    </source>
</evidence>
<keyword evidence="2" id="KW-1185">Reference proteome</keyword>
<sequence>MHIVSARPSLHCVGPAIATLCRPGHRYTVSARPSLHCVGPAIATLCGPGHHYSVTSRPSLHCIGPAIATLCLLWLLSSHVNSAIMSVLMRLLCNLWIKLESLKSRVVIKPKALNRI</sequence>
<evidence type="ECO:0000313" key="2">
    <source>
        <dbReference type="Proteomes" id="UP000735302"/>
    </source>
</evidence>
<dbReference type="EMBL" id="BLXT01006012">
    <property type="protein sequence ID" value="GFO28257.1"/>
    <property type="molecule type" value="Genomic_DNA"/>
</dbReference>
<accession>A0AAV4C9M3</accession>
<gene>
    <name evidence="1" type="ORF">PoB_005476200</name>
</gene>
<reference evidence="1 2" key="1">
    <citation type="journal article" date="2021" name="Elife">
        <title>Chloroplast acquisition without the gene transfer in kleptoplastic sea slugs, Plakobranchus ocellatus.</title>
        <authorList>
            <person name="Maeda T."/>
            <person name="Takahashi S."/>
            <person name="Yoshida T."/>
            <person name="Shimamura S."/>
            <person name="Takaki Y."/>
            <person name="Nagai Y."/>
            <person name="Toyoda A."/>
            <person name="Suzuki Y."/>
            <person name="Arimoto A."/>
            <person name="Ishii H."/>
            <person name="Satoh N."/>
            <person name="Nishiyama T."/>
            <person name="Hasebe M."/>
            <person name="Maruyama T."/>
            <person name="Minagawa J."/>
            <person name="Obokata J."/>
            <person name="Shigenobu S."/>
        </authorList>
    </citation>
    <scope>NUCLEOTIDE SEQUENCE [LARGE SCALE GENOMIC DNA]</scope>
</reference>
<organism evidence="1 2">
    <name type="scientific">Plakobranchus ocellatus</name>
    <dbReference type="NCBI Taxonomy" id="259542"/>
    <lineage>
        <taxon>Eukaryota</taxon>
        <taxon>Metazoa</taxon>
        <taxon>Spiralia</taxon>
        <taxon>Lophotrochozoa</taxon>
        <taxon>Mollusca</taxon>
        <taxon>Gastropoda</taxon>
        <taxon>Heterobranchia</taxon>
        <taxon>Euthyneura</taxon>
        <taxon>Panpulmonata</taxon>
        <taxon>Sacoglossa</taxon>
        <taxon>Placobranchoidea</taxon>
        <taxon>Plakobranchidae</taxon>
        <taxon>Plakobranchus</taxon>
    </lineage>
</organism>